<dbReference type="Proteomes" id="UP000275910">
    <property type="component" value="Unassembled WGS sequence"/>
</dbReference>
<organism evidence="6 7">
    <name type="scientific">Lysobacter enzymogenes</name>
    <dbReference type="NCBI Taxonomy" id="69"/>
    <lineage>
        <taxon>Bacteria</taxon>
        <taxon>Pseudomonadati</taxon>
        <taxon>Pseudomonadota</taxon>
        <taxon>Gammaproteobacteria</taxon>
        <taxon>Lysobacterales</taxon>
        <taxon>Lysobacteraceae</taxon>
        <taxon>Lysobacter</taxon>
    </lineage>
</organism>
<dbReference type="AlphaFoldDB" id="A0A3N2RD44"/>
<evidence type="ECO:0000313" key="6">
    <source>
        <dbReference type="EMBL" id="ROU05338.1"/>
    </source>
</evidence>
<sequence length="47" mass="5106">MFDQTKSMFARWLQYGIGAMFSPAVLSFAVTVTMTMAWAAPASSAAR</sequence>
<reference evidence="6 7" key="1">
    <citation type="submission" date="2018-10" db="EMBL/GenBank/DDBJ databases">
        <title>The genome of Lysobacter enzymogenes OH11.</title>
        <authorList>
            <person name="Liu F."/>
            <person name="Zhao Y."/>
            <person name="Qian G."/>
            <person name="Chen Y."/>
            <person name="Xu H."/>
        </authorList>
    </citation>
    <scope>NUCLEOTIDE SEQUENCE [LARGE SCALE GENOMIC DNA]</scope>
    <source>
        <strain evidence="6 7">OH11</strain>
    </source>
</reference>
<accession>A0A3N2RD44</accession>
<comment type="caution">
    <text evidence="6">The sequence shown here is derived from an EMBL/GenBank/DDBJ whole genome shotgun (WGS) entry which is preliminary data.</text>
</comment>
<keyword evidence="3 5" id="KW-1133">Transmembrane helix</keyword>
<protein>
    <submittedName>
        <fullName evidence="6">Uncharacterized protein</fullName>
    </submittedName>
</protein>
<name>A0A3N2RD44_LYSEN</name>
<gene>
    <name evidence="6" type="ORF">D9T17_19645</name>
</gene>
<dbReference type="GO" id="GO:0016020">
    <property type="term" value="C:membrane"/>
    <property type="evidence" value="ECO:0007669"/>
    <property type="project" value="UniProtKB-SubCell"/>
</dbReference>
<dbReference type="InterPro" id="IPR007688">
    <property type="entry name" value="Conjugal_tfr_TrbL/VirB6"/>
</dbReference>
<keyword evidence="4 5" id="KW-0472">Membrane</keyword>
<dbReference type="GO" id="GO:0030255">
    <property type="term" value="P:protein secretion by the type IV secretion system"/>
    <property type="evidence" value="ECO:0007669"/>
    <property type="project" value="InterPro"/>
</dbReference>
<keyword evidence="2 5" id="KW-0812">Transmembrane</keyword>
<comment type="subcellular location">
    <subcellularLocation>
        <location evidence="1">Membrane</location>
        <topology evidence="1">Multi-pass membrane protein</topology>
    </subcellularLocation>
</comment>
<proteinExistence type="predicted"/>
<evidence type="ECO:0000313" key="7">
    <source>
        <dbReference type="Proteomes" id="UP000275910"/>
    </source>
</evidence>
<evidence type="ECO:0000256" key="2">
    <source>
        <dbReference type="ARBA" id="ARBA00022692"/>
    </source>
</evidence>
<evidence type="ECO:0000256" key="4">
    <source>
        <dbReference type="ARBA" id="ARBA00023136"/>
    </source>
</evidence>
<dbReference type="EMBL" id="RCTY01000047">
    <property type="protein sequence ID" value="ROU05338.1"/>
    <property type="molecule type" value="Genomic_DNA"/>
</dbReference>
<evidence type="ECO:0000256" key="1">
    <source>
        <dbReference type="ARBA" id="ARBA00004141"/>
    </source>
</evidence>
<dbReference type="Pfam" id="PF04610">
    <property type="entry name" value="TrbL"/>
    <property type="match status" value="1"/>
</dbReference>
<evidence type="ECO:0000256" key="5">
    <source>
        <dbReference type="SAM" id="Phobius"/>
    </source>
</evidence>
<feature type="transmembrane region" description="Helical" evidence="5">
    <location>
        <begin position="12"/>
        <end position="40"/>
    </location>
</feature>
<evidence type="ECO:0000256" key="3">
    <source>
        <dbReference type="ARBA" id="ARBA00022989"/>
    </source>
</evidence>